<reference evidence="3" key="1">
    <citation type="journal article" date="2021" name="PeerJ">
        <title>Extensive microbial diversity within the chicken gut microbiome revealed by metagenomics and culture.</title>
        <authorList>
            <person name="Gilroy R."/>
            <person name="Ravi A."/>
            <person name="Getino M."/>
            <person name="Pursley I."/>
            <person name="Horton D.L."/>
            <person name="Alikhan N.F."/>
            <person name="Baker D."/>
            <person name="Gharbi K."/>
            <person name="Hall N."/>
            <person name="Watson M."/>
            <person name="Adriaenssens E.M."/>
            <person name="Foster-Nyarko E."/>
            <person name="Jarju S."/>
            <person name="Secka A."/>
            <person name="Antonio M."/>
            <person name="Oren A."/>
            <person name="Chaudhuri R.R."/>
            <person name="La Ragione R."/>
            <person name="Hildebrand F."/>
            <person name="Pallen M.J."/>
        </authorList>
    </citation>
    <scope>NUCLEOTIDE SEQUENCE</scope>
    <source>
        <strain evidence="3">ChiSjej1B19-8411</strain>
    </source>
</reference>
<dbReference type="AlphaFoldDB" id="A0A9D1WJ94"/>
<dbReference type="Gene3D" id="2.160.20.120">
    <property type="match status" value="1"/>
</dbReference>
<evidence type="ECO:0000313" key="4">
    <source>
        <dbReference type="Proteomes" id="UP000886817"/>
    </source>
</evidence>
<reference evidence="3" key="2">
    <citation type="submission" date="2021-04" db="EMBL/GenBank/DDBJ databases">
        <authorList>
            <person name="Gilroy R."/>
        </authorList>
    </citation>
    <scope>NUCLEOTIDE SEQUENCE</scope>
    <source>
        <strain evidence="3">ChiSjej1B19-8411</strain>
    </source>
</reference>
<dbReference type="Pfam" id="PF13349">
    <property type="entry name" value="DUF4097"/>
    <property type="match status" value="1"/>
</dbReference>
<evidence type="ECO:0000256" key="1">
    <source>
        <dbReference type="SAM" id="Coils"/>
    </source>
</evidence>
<organism evidence="3 4">
    <name type="scientific">Candidatus Blautia gallistercoris</name>
    <dbReference type="NCBI Taxonomy" id="2838490"/>
    <lineage>
        <taxon>Bacteria</taxon>
        <taxon>Bacillati</taxon>
        <taxon>Bacillota</taxon>
        <taxon>Clostridia</taxon>
        <taxon>Lachnospirales</taxon>
        <taxon>Lachnospiraceae</taxon>
        <taxon>Blautia</taxon>
    </lineage>
</organism>
<accession>A0A9D1WJ94</accession>
<dbReference type="InterPro" id="IPR025164">
    <property type="entry name" value="Toastrack_DUF4097"/>
</dbReference>
<gene>
    <name evidence="3" type="ORF">IAA45_11005</name>
</gene>
<feature type="domain" description="DUF4097" evidence="2">
    <location>
        <begin position="121"/>
        <end position="260"/>
    </location>
</feature>
<feature type="coiled-coil region" evidence="1">
    <location>
        <begin position="51"/>
        <end position="89"/>
    </location>
</feature>
<sequence length="320" mass="34599">MKRFLKICLILAAVFAVLGIGFLTGGIVTGATPAGFYRTVSSGSGALGGVLDRLERLADNLDHHLDDEEEEFENVVDDWEEDVNDWAEDFSDDVDGWVNGLSSSGSGSSMSDTLTYDAEEIRELKVDLKYGNISILPTDENVIRVEGENTGDYLICRQNGNTLKVEGTSRQLKNADIWILVPVENSLREADIELDAAALTMEDFQADKLDVSVGAGQFHTDGIITADEIKVEVGTGEMRVGDLVSDKIDLECGLGSMDIRISGSQADYSYEVSCGMGEIRIGEDTYSSLADEKKVQNSGSRGNLDVSCGMGAVTVEFTEM</sequence>
<keyword evidence="1" id="KW-0175">Coiled coil</keyword>
<dbReference type="EMBL" id="DXEX01000235">
    <property type="protein sequence ID" value="HIX60224.1"/>
    <property type="molecule type" value="Genomic_DNA"/>
</dbReference>
<proteinExistence type="predicted"/>
<evidence type="ECO:0000259" key="2">
    <source>
        <dbReference type="Pfam" id="PF13349"/>
    </source>
</evidence>
<evidence type="ECO:0000313" key="3">
    <source>
        <dbReference type="EMBL" id="HIX60224.1"/>
    </source>
</evidence>
<name>A0A9D1WJ94_9FIRM</name>
<protein>
    <recommendedName>
        <fullName evidence="2">DUF4097 domain-containing protein</fullName>
    </recommendedName>
</protein>
<dbReference type="Proteomes" id="UP000886817">
    <property type="component" value="Unassembled WGS sequence"/>
</dbReference>
<comment type="caution">
    <text evidence="3">The sequence shown here is derived from an EMBL/GenBank/DDBJ whole genome shotgun (WGS) entry which is preliminary data.</text>
</comment>